<accession>A0ACC1QSX2</accession>
<dbReference type="EMBL" id="JANAKD010000665">
    <property type="protein sequence ID" value="KAJ3490955.1"/>
    <property type="molecule type" value="Genomic_DNA"/>
</dbReference>
<evidence type="ECO:0000313" key="2">
    <source>
        <dbReference type="Proteomes" id="UP001148737"/>
    </source>
</evidence>
<keyword evidence="2" id="KW-1185">Reference proteome</keyword>
<proteinExistence type="predicted"/>
<organism evidence="1 2">
    <name type="scientific">Lecanicillium saksenae</name>
    <dbReference type="NCBI Taxonomy" id="468837"/>
    <lineage>
        <taxon>Eukaryota</taxon>
        <taxon>Fungi</taxon>
        <taxon>Dikarya</taxon>
        <taxon>Ascomycota</taxon>
        <taxon>Pezizomycotina</taxon>
        <taxon>Sordariomycetes</taxon>
        <taxon>Hypocreomycetidae</taxon>
        <taxon>Hypocreales</taxon>
        <taxon>Cordycipitaceae</taxon>
        <taxon>Lecanicillium</taxon>
    </lineage>
</organism>
<reference evidence="1" key="1">
    <citation type="submission" date="2022-07" db="EMBL/GenBank/DDBJ databases">
        <title>Genome Sequence of Lecanicillium saksenae.</title>
        <authorList>
            <person name="Buettner E."/>
        </authorList>
    </citation>
    <scope>NUCLEOTIDE SEQUENCE</scope>
    <source>
        <strain evidence="1">VT-O1</strain>
    </source>
</reference>
<dbReference type="Proteomes" id="UP001148737">
    <property type="component" value="Unassembled WGS sequence"/>
</dbReference>
<protein>
    <submittedName>
        <fullName evidence="1">Uncharacterized protein</fullName>
    </submittedName>
</protein>
<comment type="caution">
    <text evidence="1">The sequence shown here is derived from an EMBL/GenBank/DDBJ whole genome shotgun (WGS) entry which is preliminary data.</text>
</comment>
<gene>
    <name evidence="1" type="ORF">NLG97_g5678</name>
</gene>
<name>A0ACC1QSX2_9HYPO</name>
<evidence type="ECO:0000313" key="1">
    <source>
        <dbReference type="EMBL" id="KAJ3490955.1"/>
    </source>
</evidence>
<sequence length="72" mass="8281">MSAVSTSFSPYSARSVRSVFDWDAALKAHYADQKRPKSSRTSVRHIREVVTRTVTYTPRMEPAPRGKRRKVE</sequence>